<keyword evidence="2 6" id="KW-0819">tRNA processing</keyword>
<dbReference type="InterPro" id="IPR014729">
    <property type="entry name" value="Rossmann-like_a/b/a_fold"/>
</dbReference>
<comment type="function">
    <text evidence="6">Ligates lysine onto the cytidine present at position 34 of the AUA codon-specific tRNA(Ile) that contains the anticodon CAU, in an ATP-dependent manner. Cytidine is converted to lysidine, thus changing the amino acid specificity of the tRNA from methionine to isoleucine.</text>
</comment>
<dbReference type="HAMAP" id="MF_01161">
    <property type="entry name" value="tRNA_Ile_lys_synt"/>
    <property type="match status" value="1"/>
</dbReference>
<dbReference type="NCBIfam" id="TIGR02432">
    <property type="entry name" value="lysidine_TilS_N"/>
    <property type="match status" value="1"/>
</dbReference>
<dbReference type="SUPFAM" id="SSF82829">
    <property type="entry name" value="MesJ substrate recognition domain-like"/>
    <property type="match status" value="1"/>
</dbReference>
<dbReference type="Pfam" id="PF01171">
    <property type="entry name" value="ATP_bind_3"/>
    <property type="match status" value="1"/>
</dbReference>
<comment type="domain">
    <text evidence="6">The N-terminal region contains the highly conserved SGGXDS motif, predicted to be a P-loop motif involved in ATP binding.</text>
</comment>
<evidence type="ECO:0000256" key="1">
    <source>
        <dbReference type="ARBA" id="ARBA00022598"/>
    </source>
</evidence>
<comment type="catalytic activity">
    <reaction evidence="5 6">
        <text>cytidine(34) in tRNA(Ile2) + L-lysine + ATP = lysidine(34) in tRNA(Ile2) + AMP + diphosphate + H(+)</text>
        <dbReference type="Rhea" id="RHEA:43744"/>
        <dbReference type="Rhea" id="RHEA-COMP:10625"/>
        <dbReference type="Rhea" id="RHEA-COMP:10670"/>
        <dbReference type="ChEBI" id="CHEBI:15378"/>
        <dbReference type="ChEBI" id="CHEBI:30616"/>
        <dbReference type="ChEBI" id="CHEBI:32551"/>
        <dbReference type="ChEBI" id="CHEBI:33019"/>
        <dbReference type="ChEBI" id="CHEBI:82748"/>
        <dbReference type="ChEBI" id="CHEBI:83665"/>
        <dbReference type="ChEBI" id="CHEBI:456215"/>
        <dbReference type="EC" id="6.3.4.19"/>
    </reaction>
</comment>
<dbReference type="CDD" id="cd01992">
    <property type="entry name" value="TilS_N"/>
    <property type="match status" value="1"/>
</dbReference>
<dbReference type="PANTHER" id="PTHR43033:SF1">
    <property type="entry name" value="TRNA(ILE)-LYSIDINE SYNTHASE-RELATED"/>
    <property type="match status" value="1"/>
</dbReference>
<gene>
    <name evidence="6" type="primary">tilS</name>
    <name evidence="8" type="ORF">SAMN02745702_01518</name>
</gene>
<dbReference type="InterPro" id="IPR012094">
    <property type="entry name" value="tRNA_Ile_lys_synt"/>
</dbReference>
<evidence type="ECO:0000256" key="4">
    <source>
        <dbReference type="ARBA" id="ARBA00022840"/>
    </source>
</evidence>
<dbReference type="EC" id="6.3.4.19" evidence="6"/>
<evidence type="ECO:0000313" key="8">
    <source>
        <dbReference type="EMBL" id="SKA71577.1"/>
    </source>
</evidence>
<dbReference type="InterPro" id="IPR012795">
    <property type="entry name" value="tRNA_Ile_lys_synt_N"/>
</dbReference>
<dbReference type="Proteomes" id="UP000189733">
    <property type="component" value="Unassembled WGS sequence"/>
</dbReference>
<feature type="binding site" evidence="6">
    <location>
        <begin position="43"/>
        <end position="48"/>
    </location>
    <ligand>
        <name>ATP</name>
        <dbReference type="ChEBI" id="CHEBI:30616"/>
    </ligand>
</feature>
<protein>
    <recommendedName>
        <fullName evidence="6">tRNA(Ile)-lysidine synthase</fullName>
        <ecNumber evidence="6">6.3.4.19</ecNumber>
    </recommendedName>
    <alternativeName>
        <fullName evidence="6">tRNA(Ile)-2-lysyl-cytidine synthase</fullName>
    </alternativeName>
    <alternativeName>
        <fullName evidence="6">tRNA(Ile)-lysidine synthetase</fullName>
    </alternativeName>
</protein>
<dbReference type="GO" id="GO:0006400">
    <property type="term" value="P:tRNA modification"/>
    <property type="evidence" value="ECO:0007669"/>
    <property type="project" value="UniProtKB-UniRule"/>
</dbReference>
<evidence type="ECO:0000259" key="7">
    <source>
        <dbReference type="Pfam" id="PF01171"/>
    </source>
</evidence>
<feature type="domain" description="tRNA(Ile)-lysidine/2-thiocytidine synthase N-terminal" evidence="7">
    <location>
        <begin position="38"/>
        <end position="219"/>
    </location>
</feature>
<dbReference type="GO" id="GO:0032267">
    <property type="term" value="F:tRNA(Ile)-lysidine synthase activity"/>
    <property type="evidence" value="ECO:0007669"/>
    <property type="project" value="UniProtKB-EC"/>
</dbReference>
<sequence>MNNLSHLQDIPPKAARFCLSVQEFLEGELGLSLRGTHILTAFSGGVDSTTLLLLFKLLSSRLGCTVSAAHLDHALREESAAEAEHAAKICARLGISFFSTRIDVGAFASERGMGLEEAARTVRYAFLEEQRQRCNADYIALGHNLNDLAEDSLMRLSRGTGWPQLAGMQAFNPERALLRPMLMCSREDIEAFATGLDVKWVEDPSNADTRYTRNRMRHELLPLFMRENPGFLNTVATRWRLAQKDATFWDAQLAKLIASAEQDTEGAYTLSAPKLRMQHTAMRLRLFKILLERLGPGQVRADSLFRLEETFQRGEGGKTLQFPGDKRVVLSSRSITFLPKKK</sequence>
<dbReference type="AlphaFoldDB" id="A0A1T4W300"/>
<reference evidence="8 9" key="1">
    <citation type="submission" date="2017-02" db="EMBL/GenBank/DDBJ databases">
        <authorList>
            <person name="Peterson S.W."/>
        </authorList>
    </citation>
    <scope>NUCLEOTIDE SEQUENCE [LARGE SCALE GENOMIC DNA]</scope>
    <source>
        <strain evidence="8 9">DSM 18034</strain>
    </source>
</reference>
<dbReference type="STRING" id="1121442.SAMN02745702_01518"/>
<evidence type="ECO:0000256" key="3">
    <source>
        <dbReference type="ARBA" id="ARBA00022741"/>
    </source>
</evidence>
<dbReference type="RefSeq" id="WP_078684798.1">
    <property type="nucleotide sequence ID" value="NZ_FUYA01000004.1"/>
</dbReference>
<dbReference type="EMBL" id="FUYA01000004">
    <property type="protein sequence ID" value="SKA71577.1"/>
    <property type="molecule type" value="Genomic_DNA"/>
</dbReference>
<dbReference type="PANTHER" id="PTHR43033">
    <property type="entry name" value="TRNA(ILE)-LYSIDINE SYNTHASE-RELATED"/>
    <property type="match status" value="1"/>
</dbReference>
<dbReference type="SUPFAM" id="SSF52402">
    <property type="entry name" value="Adenine nucleotide alpha hydrolases-like"/>
    <property type="match status" value="1"/>
</dbReference>
<dbReference type="InterPro" id="IPR011063">
    <property type="entry name" value="TilS/TtcA_N"/>
</dbReference>
<evidence type="ECO:0000256" key="2">
    <source>
        <dbReference type="ARBA" id="ARBA00022694"/>
    </source>
</evidence>
<accession>A0A1T4W300</accession>
<keyword evidence="1 6" id="KW-0436">Ligase</keyword>
<organism evidence="8 9">
    <name type="scientific">Desulfobaculum bizertense DSM 18034</name>
    <dbReference type="NCBI Taxonomy" id="1121442"/>
    <lineage>
        <taxon>Bacteria</taxon>
        <taxon>Pseudomonadati</taxon>
        <taxon>Thermodesulfobacteriota</taxon>
        <taxon>Desulfovibrionia</taxon>
        <taxon>Desulfovibrionales</taxon>
        <taxon>Desulfovibrionaceae</taxon>
        <taxon>Desulfobaculum</taxon>
    </lineage>
</organism>
<keyword evidence="4 6" id="KW-0067">ATP-binding</keyword>
<comment type="subcellular location">
    <subcellularLocation>
        <location evidence="6">Cytoplasm</location>
    </subcellularLocation>
</comment>
<keyword evidence="3 6" id="KW-0547">Nucleotide-binding</keyword>
<dbReference type="OrthoDB" id="9807403at2"/>
<dbReference type="GO" id="GO:0005524">
    <property type="term" value="F:ATP binding"/>
    <property type="evidence" value="ECO:0007669"/>
    <property type="project" value="UniProtKB-UniRule"/>
</dbReference>
<evidence type="ECO:0000256" key="6">
    <source>
        <dbReference type="HAMAP-Rule" id="MF_01161"/>
    </source>
</evidence>
<evidence type="ECO:0000313" key="9">
    <source>
        <dbReference type="Proteomes" id="UP000189733"/>
    </source>
</evidence>
<proteinExistence type="inferred from homology"/>
<name>A0A1T4W300_9BACT</name>
<evidence type="ECO:0000256" key="5">
    <source>
        <dbReference type="ARBA" id="ARBA00048539"/>
    </source>
</evidence>
<keyword evidence="6" id="KW-0963">Cytoplasm</keyword>
<keyword evidence="9" id="KW-1185">Reference proteome</keyword>
<comment type="similarity">
    <text evidence="6">Belongs to the tRNA(Ile)-lysidine synthase family.</text>
</comment>
<dbReference type="GO" id="GO:0005737">
    <property type="term" value="C:cytoplasm"/>
    <property type="evidence" value="ECO:0007669"/>
    <property type="project" value="UniProtKB-SubCell"/>
</dbReference>
<dbReference type="Gene3D" id="3.40.50.620">
    <property type="entry name" value="HUPs"/>
    <property type="match status" value="1"/>
</dbReference>